<keyword evidence="3" id="KW-1185">Reference proteome</keyword>
<keyword evidence="1" id="KW-0812">Transmembrane</keyword>
<dbReference type="Proteomes" id="UP000076858">
    <property type="component" value="Unassembled WGS sequence"/>
</dbReference>
<evidence type="ECO:0000313" key="2">
    <source>
        <dbReference type="EMBL" id="KZS21918.1"/>
    </source>
</evidence>
<sequence length="114" mass="13987">MWERVRNLRVFILFWRIIKFRGGRIAVRRMEIIRSLGGGSWIIRGRIGRMWKRIRNMSVFVLFCWIVRLRVGSIAIRWRKIIWCLGGGRWIIQCGIEAWRMWESVRNWRVLMLL</sequence>
<accession>A0A162T591</accession>
<feature type="transmembrane region" description="Helical" evidence="1">
    <location>
        <begin position="54"/>
        <end position="71"/>
    </location>
</feature>
<gene>
    <name evidence="2" type="ORF">APZ42_011054</name>
</gene>
<keyword evidence="1" id="KW-1133">Transmembrane helix</keyword>
<dbReference type="AlphaFoldDB" id="A0A162T591"/>
<proteinExistence type="predicted"/>
<evidence type="ECO:0000256" key="1">
    <source>
        <dbReference type="SAM" id="Phobius"/>
    </source>
</evidence>
<organism evidence="2 3">
    <name type="scientific">Daphnia magna</name>
    <dbReference type="NCBI Taxonomy" id="35525"/>
    <lineage>
        <taxon>Eukaryota</taxon>
        <taxon>Metazoa</taxon>
        <taxon>Ecdysozoa</taxon>
        <taxon>Arthropoda</taxon>
        <taxon>Crustacea</taxon>
        <taxon>Branchiopoda</taxon>
        <taxon>Diplostraca</taxon>
        <taxon>Cladocera</taxon>
        <taxon>Anomopoda</taxon>
        <taxon>Daphniidae</taxon>
        <taxon>Daphnia</taxon>
    </lineage>
</organism>
<reference evidence="2 3" key="1">
    <citation type="submission" date="2016-03" db="EMBL/GenBank/DDBJ databases">
        <title>EvidentialGene: Evidence-directed Construction of Genes on Genomes.</title>
        <authorList>
            <person name="Gilbert D.G."/>
            <person name="Choi J.-H."/>
            <person name="Mockaitis K."/>
            <person name="Colbourne J."/>
            <person name="Pfrender M."/>
        </authorList>
    </citation>
    <scope>NUCLEOTIDE SEQUENCE [LARGE SCALE GENOMIC DNA]</scope>
    <source>
        <strain evidence="2 3">Xinb3</strain>
        <tissue evidence="2">Complete organism</tissue>
    </source>
</reference>
<keyword evidence="1" id="KW-0472">Membrane</keyword>
<evidence type="ECO:0000313" key="3">
    <source>
        <dbReference type="Proteomes" id="UP000076858"/>
    </source>
</evidence>
<protein>
    <submittedName>
        <fullName evidence="2">Uncharacterized protein</fullName>
    </submittedName>
</protein>
<dbReference type="EMBL" id="LRGB01000007">
    <property type="protein sequence ID" value="KZS21918.1"/>
    <property type="molecule type" value="Genomic_DNA"/>
</dbReference>
<name>A0A162T591_9CRUS</name>
<comment type="caution">
    <text evidence="2">The sequence shown here is derived from an EMBL/GenBank/DDBJ whole genome shotgun (WGS) entry which is preliminary data.</text>
</comment>